<comment type="caution">
    <text evidence="1">The sequence shown here is derived from an EMBL/GenBank/DDBJ whole genome shotgun (WGS) entry which is preliminary data.</text>
</comment>
<keyword evidence="1" id="KW-0496">Mitochondrion</keyword>
<name>A0A101LW51_PICGL</name>
<organism evidence="1">
    <name type="scientific">Picea glauca</name>
    <name type="common">White spruce</name>
    <name type="synonym">Pinus glauca</name>
    <dbReference type="NCBI Taxonomy" id="3330"/>
    <lineage>
        <taxon>Eukaryota</taxon>
        <taxon>Viridiplantae</taxon>
        <taxon>Streptophyta</taxon>
        <taxon>Embryophyta</taxon>
        <taxon>Tracheophyta</taxon>
        <taxon>Spermatophyta</taxon>
        <taxon>Pinopsida</taxon>
        <taxon>Pinidae</taxon>
        <taxon>Conifers I</taxon>
        <taxon>Pinales</taxon>
        <taxon>Pinaceae</taxon>
        <taxon>Picea</taxon>
    </lineage>
</organism>
<gene>
    <name evidence="1" type="ORF">ABT39_MTgene1536</name>
</gene>
<evidence type="ECO:0000313" key="1">
    <source>
        <dbReference type="EMBL" id="KUM46435.1"/>
    </source>
</evidence>
<accession>A0A101LW51</accession>
<protein>
    <submittedName>
        <fullName evidence="1">Uncharacterized protein</fullName>
    </submittedName>
</protein>
<dbReference type="AlphaFoldDB" id="A0A101LW51"/>
<sequence length="91" mass="10698">MSQQFNPPSSREKSIPSMLYHHFTHHVLIFCSTMYHDFVHSHRCNMHIYEARLQTPQPRPKMEKAKLYLHSEKIAGISGDLRKPDSAIFFS</sequence>
<proteinExistence type="predicted"/>
<reference evidence="1" key="1">
    <citation type="journal article" date="2015" name="Genome Biol. Evol.">
        <title>Organellar Genomes of White Spruce (Picea glauca): Assembly and Annotation.</title>
        <authorList>
            <person name="Jackman S.D."/>
            <person name="Warren R.L."/>
            <person name="Gibb E.A."/>
            <person name="Vandervalk B.P."/>
            <person name="Mohamadi H."/>
            <person name="Chu J."/>
            <person name="Raymond A."/>
            <person name="Pleasance S."/>
            <person name="Coope R."/>
            <person name="Wildung M.R."/>
            <person name="Ritland C.E."/>
            <person name="Bousquet J."/>
            <person name="Jones S.J."/>
            <person name="Bohlmann J."/>
            <person name="Birol I."/>
        </authorList>
    </citation>
    <scope>NUCLEOTIDE SEQUENCE [LARGE SCALE GENOMIC DNA]</scope>
    <source>
        <tissue evidence="1">Flushing bud</tissue>
    </source>
</reference>
<dbReference type="EMBL" id="LKAM01000011">
    <property type="protein sequence ID" value="KUM46435.1"/>
    <property type="molecule type" value="Genomic_DNA"/>
</dbReference>
<geneLocation type="mitochondrion" evidence="1"/>